<protein>
    <recommendedName>
        <fullName evidence="3">PI31 proteasome regulator C-terminal domain-containing protein</fullName>
    </recommendedName>
</protein>
<organism evidence="4 5">
    <name type="scientific">Zygotorulaspora mrakii</name>
    <name type="common">Zygosaccharomyces mrakii</name>
    <dbReference type="NCBI Taxonomy" id="42260"/>
    <lineage>
        <taxon>Eukaryota</taxon>
        <taxon>Fungi</taxon>
        <taxon>Dikarya</taxon>
        <taxon>Ascomycota</taxon>
        <taxon>Saccharomycotina</taxon>
        <taxon>Saccharomycetes</taxon>
        <taxon>Saccharomycetales</taxon>
        <taxon>Saccharomycetaceae</taxon>
        <taxon>Zygotorulaspora</taxon>
    </lineage>
</organism>
<evidence type="ECO:0000313" key="4">
    <source>
        <dbReference type="EMBL" id="QLG70812.1"/>
    </source>
</evidence>
<dbReference type="AlphaFoldDB" id="A0A7H9AZ01"/>
<dbReference type="EMBL" id="CP058604">
    <property type="protein sequence ID" value="QLG70812.1"/>
    <property type="molecule type" value="Genomic_DNA"/>
</dbReference>
<evidence type="ECO:0000259" key="3">
    <source>
        <dbReference type="Pfam" id="PF08577"/>
    </source>
</evidence>
<dbReference type="KEGG" id="zmk:HG535_0A07540"/>
<dbReference type="Pfam" id="PF08577">
    <property type="entry name" value="PI31_Prot_C"/>
    <property type="match status" value="1"/>
</dbReference>
<evidence type="ECO:0000256" key="1">
    <source>
        <dbReference type="ARBA" id="ARBA00006405"/>
    </source>
</evidence>
<dbReference type="Proteomes" id="UP000509704">
    <property type="component" value="Chromosome 1"/>
</dbReference>
<comment type="similarity">
    <text evidence="1">Belongs to the proteasome inhibitor PI31 family.</text>
</comment>
<feature type="domain" description="PI31 proteasome regulator C-terminal" evidence="3">
    <location>
        <begin position="198"/>
        <end position="266"/>
    </location>
</feature>
<sequence length="286" mass="31709">MLVSGKLGVAVRLVVESIERADPTTHLTKWEEDAKVVNASIDGESGKSYMNINGVEIEPSEKCLLSLYTSKDDKCLEQSIFNYEKDLEIPIKQGFPLEMQQYMAENENILDNVLRKISEKLGIIVYDQDRSAHPKEAVTEQKPSWRIGRNNPFAESLGRAQPDSFRRPHDMPSFEDEYEIRGHGNTPQGLQERIPSRYGENDLYPTGEKYPNLMDPAASGGRPGILGQGGMVFDPLQEHSRQRKEQENKLRGPGYMPGAKFDDPYGNPGGLGGLGGFCGGGSSGFI</sequence>
<dbReference type="GeneID" id="59234448"/>
<dbReference type="InterPro" id="IPR013886">
    <property type="entry name" value="PI31_Prot_C"/>
</dbReference>
<feature type="region of interest" description="Disordered" evidence="2">
    <location>
        <begin position="134"/>
        <end position="166"/>
    </location>
</feature>
<gene>
    <name evidence="4" type="ORF">HG535_0A07540</name>
</gene>
<proteinExistence type="inferred from homology"/>
<dbReference type="OrthoDB" id="68090at2759"/>
<dbReference type="RefSeq" id="XP_037142540.1">
    <property type="nucleotide sequence ID" value="XM_037286645.1"/>
</dbReference>
<evidence type="ECO:0000256" key="2">
    <source>
        <dbReference type="SAM" id="MobiDB-lite"/>
    </source>
</evidence>
<evidence type="ECO:0000313" key="5">
    <source>
        <dbReference type="Proteomes" id="UP000509704"/>
    </source>
</evidence>
<accession>A0A7H9AZ01</accession>
<keyword evidence="5" id="KW-1185">Reference proteome</keyword>
<name>A0A7H9AZ01_ZYGMR</name>
<reference evidence="4 5" key="1">
    <citation type="submission" date="2020-07" db="EMBL/GenBank/DDBJ databases">
        <title>The yeast mating-type switching endonuclease HO is a domesticated member of an unorthodox homing genetic element family.</title>
        <authorList>
            <person name="Coughlan A.Y."/>
            <person name="Lombardi L."/>
            <person name="Braun-Galleani S."/>
            <person name="Martos A.R."/>
            <person name="Galeote V."/>
            <person name="Bigey F."/>
            <person name="Dequin S."/>
            <person name="Byrne K.P."/>
            <person name="Wolfe K.H."/>
        </authorList>
    </citation>
    <scope>NUCLEOTIDE SEQUENCE [LARGE SCALE GENOMIC DNA]</scope>
    <source>
        <strain evidence="4 5">NRRL Y-6702</strain>
    </source>
</reference>